<dbReference type="EMBL" id="KN833003">
    <property type="protein sequence ID" value="KIM80680.1"/>
    <property type="molecule type" value="Genomic_DNA"/>
</dbReference>
<dbReference type="AlphaFoldDB" id="A0A0C3F7S3"/>
<evidence type="ECO:0000313" key="2">
    <source>
        <dbReference type="Proteomes" id="UP000054166"/>
    </source>
</evidence>
<evidence type="ECO:0000313" key="1">
    <source>
        <dbReference type="EMBL" id="KIM80680.1"/>
    </source>
</evidence>
<dbReference type="HOGENOM" id="CLU_3033201_0_0_1"/>
<dbReference type="InParanoid" id="A0A0C3F7S3"/>
<proteinExistence type="predicted"/>
<accession>A0A0C3F7S3</accession>
<protein>
    <submittedName>
        <fullName evidence="1">Uncharacterized protein</fullName>
    </submittedName>
</protein>
<organism evidence="1 2">
    <name type="scientific">Piloderma croceum (strain F 1598)</name>
    <dbReference type="NCBI Taxonomy" id="765440"/>
    <lineage>
        <taxon>Eukaryota</taxon>
        <taxon>Fungi</taxon>
        <taxon>Dikarya</taxon>
        <taxon>Basidiomycota</taxon>
        <taxon>Agaricomycotina</taxon>
        <taxon>Agaricomycetes</taxon>
        <taxon>Agaricomycetidae</taxon>
        <taxon>Atheliales</taxon>
        <taxon>Atheliaceae</taxon>
        <taxon>Piloderma</taxon>
    </lineage>
</organism>
<name>A0A0C3F7S3_PILCF</name>
<sequence>MDNDNTRGVDPHNTLTLMSFFQTSALSSLDTLIEQANEWVLFLSSLETSAQSRET</sequence>
<reference evidence="1 2" key="1">
    <citation type="submission" date="2014-04" db="EMBL/GenBank/DDBJ databases">
        <authorList>
            <consortium name="DOE Joint Genome Institute"/>
            <person name="Kuo A."/>
            <person name="Tarkka M."/>
            <person name="Buscot F."/>
            <person name="Kohler A."/>
            <person name="Nagy L.G."/>
            <person name="Floudas D."/>
            <person name="Copeland A."/>
            <person name="Barry K.W."/>
            <person name="Cichocki N."/>
            <person name="Veneault-Fourrey C."/>
            <person name="LaButti K."/>
            <person name="Lindquist E.A."/>
            <person name="Lipzen A."/>
            <person name="Lundell T."/>
            <person name="Morin E."/>
            <person name="Murat C."/>
            <person name="Sun H."/>
            <person name="Tunlid A."/>
            <person name="Henrissat B."/>
            <person name="Grigoriev I.V."/>
            <person name="Hibbett D.S."/>
            <person name="Martin F."/>
            <person name="Nordberg H.P."/>
            <person name="Cantor M.N."/>
            <person name="Hua S.X."/>
        </authorList>
    </citation>
    <scope>NUCLEOTIDE SEQUENCE [LARGE SCALE GENOMIC DNA]</scope>
    <source>
        <strain evidence="1 2">F 1598</strain>
    </source>
</reference>
<dbReference type="Proteomes" id="UP000054166">
    <property type="component" value="Unassembled WGS sequence"/>
</dbReference>
<gene>
    <name evidence="1" type="ORF">PILCRDRAFT_822403</name>
</gene>
<keyword evidence="2" id="KW-1185">Reference proteome</keyword>
<reference evidence="2" key="2">
    <citation type="submission" date="2015-01" db="EMBL/GenBank/DDBJ databases">
        <title>Evolutionary Origins and Diversification of the Mycorrhizal Mutualists.</title>
        <authorList>
            <consortium name="DOE Joint Genome Institute"/>
            <consortium name="Mycorrhizal Genomics Consortium"/>
            <person name="Kohler A."/>
            <person name="Kuo A."/>
            <person name="Nagy L.G."/>
            <person name="Floudas D."/>
            <person name="Copeland A."/>
            <person name="Barry K.W."/>
            <person name="Cichocki N."/>
            <person name="Veneault-Fourrey C."/>
            <person name="LaButti K."/>
            <person name="Lindquist E.A."/>
            <person name="Lipzen A."/>
            <person name="Lundell T."/>
            <person name="Morin E."/>
            <person name="Murat C."/>
            <person name="Riley R."/>
            <person name="Ohm R."/>
            <person name="Sun H."/>
            <person name="Tunlid A."/>
            <person name="Henrissat B."/>
            <person name="Grigoriev I.V."/>
            <person name="Hibbett D.S."/>
            <person name="Martin F."/>
        </authorList>
    </citation>
    <scope>NUCLEOTIDE SEQUENCE [LARGE SCALE GENOMIC DNA]</scope>
    <source>
        <strain evidence="2">F 1598</strain>
    </source>
</reference>